<dbReference type="RefSeq" id="WP_367958656.1">
    <property type="nucleotide sequence ID" value="NZ_JBAKFK010000002.1"/>
</dbReference>
<evidence type="ECO:0000259" key="2">
    <source>
        <dbReference type="SMART" id="SM00849"/>
    </source>
</evidence>
<dbReference type="Pfam" id="PF00753">
    <property type="entry name" value="Lactamase_B"/>
    <property type="match status" value="1"/>
</dbReference>
<feature type="domain" description="Metallo-beta-lactamase" evidence="2">
    <location>
        <begin position="11"/>
        <end position="202"/>
    </location>
</feature>
<gene>
    <name evidence="3" type="ORF">V6X73_05160</name>
</gene>
<evidence type="ECO:0000256" key="1">
    <source>
        <dbReference type="ARBA" id="ARBA00022723"/>
    </source>
</evidence>
<evidence type="ECO:0000313" key="4">
    <source>
        <dbReference type="Proteomes" id="UP001556709"/>
    </source>
</evidence>
<dbReference type="SUPFAM" id="SSF56281">
    <property type="entry name" value="Metallo-hydrolase/oxidoreductase"/>
    <property type="match status" value="1"/>
</dbReference>
<name>A0ABV3TEG5_9GAMM</name>
<protein>
    <submittedName>
        <fullName evidence="3">MBL fold metallo-hydrolase</fullName>
    </submittedName>
</protein>
<dbReference type="SMART" id="SM00849">
    <property type="entry name" value="Lactamase_B"/>
    <property type="match status" value="1"/>
</dbReference>
<dbReference type="InterPro" id="IPR044528">
    <property type="entry name" value="POD-like_MBL-fold"/>
</dbReference>
<dbReference type="PANTHER" id="PTHR43084:SF1">
    <property type="entry name" value="PERSULFIDE DIOXYGENASE ETHE1, MITOCHONDRIAL"/>
    <property type="match status" value="1"/>
</dbReference>
<dbReference type="Proteomes" id="UP001556709">
    <property type="component" value="Unassembled WGS sequence"/>
</dbReference>
<dbReference type="CDD" id="cd07724">
    <property type="entry name" value="POD-like_MBL-fold"/>
    <property type="match status" value="1"/>
</dbReference>
<organism evidence="3 4">
    <name type="scientific">Spiribacter pallidus</name>
    <dbReference type="NCBI Taxonomy" id="1987936"/>
    <lineage>
        <taxon>Bacteria</taxon>
        <taxon>Pseudomonadati</taxon>
        <taxon>Pseudomonadota</taxon>
        <taxon>Gammaproteobacteria</taxon>
        <taxon>Chromatiales</taxon>
        <taxon>Ectothiorhodospiraceae</taxon>
        <taxon>Spiribacter</taxon>
    </lineage>
</organism>
<reference evidence="3 4" key="1">
    <citation type="submission" date="2024-02" db="EMBL/GenBank/DDBJ databases">
        <title>New especies of Spiribacter isolated from saline water.</title>
        <authorList>
            <person name="Leon M.J."/>
            <person name="De La Haba R."/>
            <person name="Sanchez-Porro C."/>
            <person name="Ventosa A."/>
        </authorList>
    </citation>
    <scope>NUCLEOTIDE SEQUENCE [LARGE SCALE GENOMIC DNA]</scope>
    <source>
        <strain evidence="4">ag22IC6-390</strain>
    </source>
</reference>
<dbReference type="PANTHER" id="PTHR43084">
    <property type="entry name" value="PERSULFIDE DIOXYGENASE ETHE1"/>
    <property type="match status" value="1"/>
</dbReference>
<dbReference type="EMBL" id="JBAKFM010000002">
    <property type="protein sequence ID" value="MEX0469111.1"/>
    <property type="molecule type" value="Genomic_DNA"/>
</dbReference>
<sequence>MVRSVFHAPSHTFSYVVWDPATRQAAIIDPVLDYDPAAGRTDTDTAQQVLDIVEAESLTVVWLLETHAHADHLTAAAWLKPHFEAPVGIGERITEVQARFVALFNLSADFTADGRQFDRLFADGETFTVGDLPAEVIHTPGHTSDHVSYVIGDAVFVGDTLFLPDAGTARCDFPAGSAAELYHSIHRLLDRLPDHQRVFVLHDYGTDYRAPASETTIGDERRENIHVGAGATETEFVAMREARDRTLPMPTLILPAVQVNIRAGVLPPAEANGVSYLKIPIDTFGPHWQGL</sequence>
<proteinExistence type="predicted"/>
<dbReference type="InterPro" id="IPR001279">
    <property type="entry name" value="Metallo-B-lactamas"/>
</dbReference>
<evidence type="ECO:0000313" key="3">
    <source>
        <dbReference type="EMBL" id="MEX0469111.1"/>
    </source>
</evidence>
<keyword evidence="4" id="KW-1185">Reference proteome</keyword>
<dbReference type="InterPro" id="IPR036866">
    <property type="entry name" value="RibonucZ/Hydroxyglut_hydro"/>
</dbReference>
<dbReference type="InterPro" id="IPR051682">
    <property type="entry name" value="Mito_Persulfide_Diox"/>
</dbReference>
<accession>A0ABV3TEG5</accession>
<keyword evidence="1" id="KW-0479">Metal-binding</keyword>
<comment type="caution">
    <text evidence="3">The sequence shown here is derived from an EMBL/GenBank/DDBJ whole genome shotgun (WGS) entry which is preliminary data.</text>
</comment>
<dbReference type="Gene3D" id="3.60.15.10">
    <property type="entry name" value="Ribonuclease Z/Hydroxyacylglutathione hydrolase-like"/>
    <property type="match status" value="1"/>
</dbReference>